<dbReference type="GO" id="GO:0016788">
    <property type="term" value="F:hydrolase activity, acting on ester bonds"/>
    <property type="evidence" value="ECO:0007669"/>
    <property type="project" value="UniProtKB-ARBA"/>
</dbReference>
<protein>
    <submittedName>
        <fullName evidence="3">Acetyl xylan esterase A</fullName>
    </submittedName>
</protein>
<evidence type="ECO:0000256" key="1">
    <source>
        <dbReference type="ARBA" id="ARBA00022801"/>
    </source>
</evidence>
<dbReference type="PROSITE" id="PS50915">
    <property type="entry name" value="CRYSTALLIN_BETA_GAMMA"/>
    <property type="match status" value="1"/>
</dbReference>
<comment type="caution">
    <text evidence="3">The sequence shown here is derived from an EMBL/GenBank/DDBJ whole genome shotgun (WGS) entry which is preliminary data.</text>
</comment>
<evidence type="ECO:0000259" key="2">
    <source>
        <dbReference type="PROSITE" id="PS50915"/>
    </source>
</evidence>
<evidence type="ECO:0000313" key="3">
    <source>
        <dbReference type="EMBL" id="EID71649.1"/>
    </source>
</evidence>
<reference evidence="3 4" key="1">
    <citation type="journal article" date="2012" name="J. Bacteriol.">
        <title>Genome Sequence of the Halotolerant Bacterium Imtechella halotolerans K1T.</title>
        <authorList>
            <person name="Kumar S."/>
            <person name="Vikram S."/>
            <person name="Subramanian S."/>
            <person name="Raghava G.P."/>
            <person name="Pinnaka A.K."/>
        </authorList>
    </citation>
    <scope>NUCLEOTIDE SEQUENCE [LARGE SCALE GENOMIC DNA]</scope>
    <source>
        <strain evidence="3 4">K1</strain>
    </source>
</reference>
<dbReference type="OrthoDB" id="9816001at2"/>
<proteinExistence type="predicted"/>
<dbReference type="STRING" id="946077.W5A_13545"/>
<dbReference type="RefSeq" id="WP_008241634.1">
    <property type="nucleotide sequence ID" value="NZ_AJJU01000043.1"/>
</dbReference>
<gene>
    <name evidence="3" type="ORF">W5A_13545</name>
</gene>
<dbReference type="AlphaFoldDB" id="I0W5I3"/>
<dbReference type="Gene3D" id="2.60.20.10">
    <property type="entry name" value="Crystallins"/>
    <property type="match status" value="1"/>
</dbReference>
<dbReference type="PANTHER" id="PTHR31988">
    <property type="entry name" value="ESTERASE, PUTATIVE (DUF303)-RELATED"/>
    <property type="match status" value="1"/>
</dbReference>
<dbReference type="Proteomes" id="UP000005938">
    <property type="component" value="Unassembled WGS sequence"/>
</dbReference>
<dbReference type="InterPro" id="IPR052940">
    <property type="entry name" value="Carb_Esterase_6"/>
</dbReference>
<dbReference type="EMBL" id="AJJU01000043">
    <property type="protein sequence ID" value="EID71649.1"/>
    <property type="molecule type" value="Genomic_DNA"/>
</dbReference>
<keyword evidence="1" id="KW-0378">Hydrolase</keyword>
<keyword evidence="4" id="KW-1185">Reference proteome</keyword>
<dbReference type="SUPFAM" id="SSF52266">
    <property type="entry name" value="SGNH hydrolase"/>
    <property type="match status" value="1"/>
</dbReference>
<dbReference type="eggNOG" id="COG1409">
    <property type="taxonomic scope" value="Bacteria"/>
</dbReference>
<dbReference type="InterPro" id="IPR036514">
    <property type="entry name" value="SGNH_hydro_sf"/>
</dbReference>
<dbReference type="PANTHER" id="PTHR31988:SF19">
    <property type="entry name" value="9-O-ACETYL-N-ACETYLNEURAMINIC ACID DEACETYLASE-RELATED"/>
    <property type="match status" value="1"/>
</dbReference>
<accession>I0W5I3</accession>
<organism evidence="3 4">
    <name type="scientific">Imtechella halotolerans K1</name>
    <dbReference type="NCBI Taxonomy" id="946077"/>
    <lineage>
        <taxon>Bacteria</taxon>
        <taxon>Pseudomonadati</taxon>
        <taxon>Bacteroidota</taxon>
        <taxon>Flavobacteriia</taxon>
        <taxon>Flavobacteriales</taxon>
        <taxon>Flavobacteriaceae</taxon>
        <taxon>Imtechella</taxon>
    </lineage>
</organism>
<sequence length="369" mass="41490">MECKLKRKQRTWLTLICVSLVVFGCSSSKKSSIQQESENKGMDVYLLIGQSNMQGVAPIEPLDTISLRNVFLFTDKNEWEFAKNYPDNGMNRYSTVKKKPITLFGPAYTFGREIAQYSNRTIGIVSNARGATRIDWWQKGYTGDNDYDLYEEAVKRTKIALESTPGATLKGILWHQGEANNGGGRHVNYMSKLQSLVTDLRKDFGDMNIPFIAAEVGTWNNRGENINPIIRSIKDHVSKTDWVSSTGLTSIDVDNNDPHFDNLSQRVLGSRYAVKAAELVYGINLSGVTVFSEPGFIGRSVLLGPGYYNSEDLEIKGIQMNEVASARVSDGYELIVYGKKRKSLFMEDIENMEETTMGSIRIRKKGHSW</sequence>
<evidence type="ECO:0000313" key="4">
    <source>
        <dbReference type="Proteomes" id="UP000005938"/>
    </source>
</evidence>
<dbReference type="InterPro" id="IPR005181">
    <property type="entry name" value="SASA"/>
</dbReference>
<feature type="domain" description="Beta/gamma crystallin 'Greek key'" evidence="2">
    <location>
        <begin position="286"/>
        <end position="330"/>
    </location>
</feature>
<name>I0W5I3_9FLAO</name>
<dbReference type="Gene3D" id="3.40.50.1110">
    <property type="entry name" value="SGNH hydrolase"/>
    <property type="match status" value="1"/>
</dbReference>
<dbReference type="PROSITE" id="PS51257">
    <property type="entry name" value="PROKAR_LIPOPROTEIN"/>
    <property type="match status" value="1"/>
</dbReference>
<dbReference type="InterPro" id="IPR001064">
    <property type="entry name" value="Beta/gamma_crystallin"/>
</dbReference>
<dbReference type="Pfam" id="PF03629">
    <property type="entry name" value="SASA"/>
    <property type="match status" value="1"/>
</dbReference>